<evidence type="ECO:0000313" key="1">
    <source>
        <dbReference type="EMBL" id="CAD1840401.1"/>
    </source>
</evidence>
<gene>
    <name evidence="1" type="ORF">CB5_LOCUS23612</name>
</gene>
<protein>
    <submittedName>
        <fullName evidence="1">Uncharacterized protein</fullName>
    </submittedName>
</protein>
<dbReference type="EMBL" id="LR862135">
    <property type="protein sequence ID" value="CAD1840401.1"/>
    <property type="molecule type" value="Genomic_DNA"/>
</dbReference>
<sequence length="184" mass="20593">MAKTNLPLTYPGVPVHGHLYRYKWQPESRCAGSGKVYRYTSMAVPLWRLVDSSVECRDKSESRWRQIDAERTPCDVRAAFSEEICKIAVFLLAVPVQPSRCTSTLQQAARGLLSGWLLYPYAGRVPVHQTRLRWSSGGVRISLTSRRGAVRGYGCRCSIARRPGEGAFSPFLTSHQCLSRCRGG</sequence>
<name>A0A6V7QBN2_ANACO</name>
<proteinExistence type="predicted"/>
<reference evidence="1" key="1">
    <citation type="submission" date="2020-07" db="EMBL/GenBank/DDBJ databases">
        <authorList>
            <person name="Lin J."/>
        </authorList>
    </citation>
    <scope>NUCLEOTIDE SEQUENCE</scope>
</reference>
<organism evidence="1">
    <name type="scientific">Ananas comosus var. bracteatus</name>
    <name type="common">red pineapple</name>
    <dbReference type="NCBI Taxonomy" id="296719"/>
    <lineage>
        <taxon>Eukaryota</taxon>
        <taxon>Viridiplantae</taxon>
        <taxon>Streptophyta</taxon>
        <taxon>Embryophyta</taxon>
        <taxon>Tracheophyta</taxon>
        <taxon>Spermatophyta</taxon>
        <taxon>Magnoliopsida</taxon>
        <taxon>Liliopsida</taxon>
        <taxon>Poales</taxon>
        <taxon>Bromeliaceae</taxon>
        <taxon>Bromelioideae</taxon>
        <taxon>Ananas</taxon>
    </lineage>
</organism>
<accession>A0A6V7QBN2</accession>
<dbReference type="AlphaFoldDB" id="A0A6V7QBN2"/>